<sequence>MREFITSLLSREKSPLSNPKIAMAWCRRIDVLDPQTQLGKVSEAVAKYLEHPGKPDFESLQALVMVDNVAQAAFEAIRYQYVSNPRMAKDMEQRLWQDIVGFSQRMIDSYQRFIEHEGDEIYRTAGFTEHMPLVLARSLHYIALEAKWHYFRFEKVPGKLWTLAHRFYRLSEIEGFDSNPFALYPARDKGVSSCADEYIQLLMLATLSANNLSVRQIDWVDQWLDNWSKLVQLNRRNQDDRDHFCVNLQEPQGPQKIQPESTGEPFRYWGLFDLLHEVQETIKRLEGGASPAELGLGSDCRTPSCLELLKHIEMFWTMSIRNAQIQRSERFDVRKAAEVVHGLDVICQQVRADNEKHTRQPTETRTQVDYDELMDMRLYGFVSARTRSKLQQMPGGTIGAPRIETQSWLIENESKGGFGAVLRYSENDWVRPGRLLGVRLGDAQNWQVGVVRRLARRGNDEIYTGIQVLSATPVAVSIQQINGKSSNEPMIVSELTELGGIELPSQKLALYLPYRGQDGSNMNTLILYGADYASDRLYRVQARDRSFTVSLGSILEKGVDWIWVALQVIKQ</sequence>
<dbReference type="OrthoDB" id="8553796at2"/>
<proteinExistence type="predicted"/>
<dbReference type="AlphaFoldDB" id="A0A4U0PID7"/>
<evidence type="ECO:0000313" key="2">
    <source>
        <dbReference type="Proteomes" id="UP000310016"/>
    </source>
</evidence>
<comment type="caution">
    <text evidence="1">The sequence shown here is derived from an EMBL/GenBank/DDBJ whole genome shotgun (WGS) entry which is preliminary data.</text>
</comment>
<dbReference type="EMBL" id="SUMF01000026">
    <property type="protein sequence ID" value="TJZ67771.1"/>
    <property type="molecule type" value="Genomic_DNA"/>
</dbReference>
<evidence type="ECO:0000313" key="1">
    <source>
        <dbReference type="EMBL" id="TJZ67771.1"/>
    </source>
</evidence>
<keyword evidence="2" id="KW-1185">Reference proteome</keyword>
<dbReference type="Proteomes" id="UP000310016">
    <property type="component" value="Unassembled WGS sequence"/>
</dbReference>
<reference evidence="1 2" key="1">
    <citation type="submission" date="2019-04" db="EMBL/GenBank/DDBJ databases">
        <title>Chitiniphilus eburnea sp. nov., a novel chitinolytic bacterium isolated from aquaculture sludge.</title>
        <authorList>
            <person name="Sheng M."/>
        </authorList>
    </citation>
    <scope>NUCLEOTIDE SEQUENCE [LARGE SCALE GENOMIC DNA]</scope>
    <source>
        <strain evidence="1 2">HX-2-15</strain>
    </source>
</reference>
<dbReference type="RefSeq" id="WP_136774482.1">
    <property type="nucleotide sequence ID" value="NZ_CP156074.1"/>
</dbReference>
<name>A0A4U0PID7_9NEIS</name>
<organism evidence="1 2">
    <name type="scientific">Chitiniphilus eburneus</name>
    <dbReference type="NCBI Taxonomy" id="2571148"/>
    <lineage>
        <taxon>Bacteria</taxon>
        <taxon>Pseudomonadati</taxon>
        <taxon>Pseudomonadota</taxon>
        <taxon>Betaproteobacteria</taxon>
        <taxon>Neisseriales</taxon>
        <taxon>Chitinibacteraceae</taxon>
        <taxon>Chitiniphilus</taxon>
    </lineage>
</organism>
<evidence type="ECO:0008006" key="3">
    <source>
        <dbReference type="Google" id="ProtNLM"/>
    </source>
</evidence>
<protein>
    <recommendedName>
        <fullName evidence="3">GTPase</fullName>
    </recommendedName>
</protein>
<accession>A0A4U0PID7</accession>
<gene>
    <name evidence="1" type="ORF">FAZ21_16165</name>
</gene>